<feature type="non-terminal residue" evidence="1">
    <location>
        <position position="1419"/>
    </location>
</feature>
<dbReference type="EMBL" id="LAZR01009104">
    <property type="protein sequence ID" value="KKM74668.1"/>
    <property type="molecule type" value="Genomic_DNA"/>
</dbReference>
<organism evidence="1">
    <name type="scientific">marine sediment metagenome</name>
    <dbReference type="NCBI Taxonomy" id="412755"/>
    <lineage>
        <taxon>unclassified sequences</taxon>
        <taxon>metagenomes</taxon>
        <taxon>ecological metagenomes</taxon>
    </lineage>
</organism>
<reference evidence="1" key="1">
    <citation type="journal article" date="2015" name="Nature">
        <title>Complex archaea that bridge the gap between prokaryotes and eukaryotes.</title>
        <authorList>
            <person name="Spang A."/>
            <person name="Saw J.H."/>
            <person name="Jorgensen S.L."/>
            <person name="Zaremba-Niedzwiedzka K."/>
            <person name="Martijn J."/>
            <person name="Lind A.E."/>
            <person name="van Eijk R."/>
            <person name="Schleper C."/>
            <person name="Guy L."/>
            <person name="Ettema T.J."/>
        </authorList>
    </citation>
    <scope>NUCLEOTIDE SEQUENCE</scope>
</reference>
<evidence type="ECO:0000313" key="1">
    <source>
        <dbReference type="EMBL" id="KKM74668.1"/>
    </source>
</evidence>
<sequence>YNIIITIFELQIRHLARISSNVSISETTTHNFINFSMSPDSLTSYMLSESVYNITWWNGENNEITVYNINLDENLILTLNSTYFSVYFGIFTYDGLGLDRDIVRFYIRDDGVEYERRDFGLNLVKSETADLLVLDYFNNTLANETIDITIYSEYNIYVEVYSLYILNQFTYLDLVFNITQVGSGYNMTQLIPSSSALLYRFIPNLNYTINATYIDGTVYSIRTINFTVNSQIESFGVASSPSEYPKDVYFGVYTTTGLGVDHDLLRFYIDGNRTDFGFNTITTEIINITVMDFFNTTLFTNPTFNTSGIYEYDILITLYSLKVKNEARVAANYTLSLGALETTGFILPQEIIQYQLASNNYVFNYMNNEDGSTGTININLNQDRVYILNTTYYTTYFSLYNQSGIRLDDSLFSLFLNNTRKDFGFVELQSLDVLIVVQDYLNFTAFNSIITLSGSTEYNIIITVYELQIRHLAQVNSNFTMFETTSFNYIDFSMSPDSLNKYILSDSIYNITWVNGENSVSTTYDITLNTNYILTLNSTYYNIYFSLFDLNLHTINPTQYVFRLNGTVQDFGLIMDLQTDDYTITVVDRFGTSLFNSIITLRDLNEYRIDITLYELQIRHLARVNSNISISETTTHNFINFSMSPNSLTSYILASSTYNITWWNGENGAITVYGITLSSDYILTLNTTYYDIFFSLFDLNLHAIYPDLYEFRLNNTREVLGFIDDLQTDDYTITIQDRFGNSLFNSVVNLRGLNEYMINISLFELQVRHLGRVNSNLTLNETTGHVGLNFSMAPDTITNFILGSSTYNVTWINGENNVVTTYDINLNTDYILTLNTTYYNIYFTLFDLNLHDINQYQYVFRLNGTIRDFGLVVDLQTDDYTITVVDRFGISLFNSIINLRGLNDYRIDITLYELQVRHLARENSDLTLNETTGYIGLNFSMAPDTISSFILGGSTYNMTWINGENGEVIIYDINLDTDYIITLNTTYYNIYFSLVDLNLHGINQYKYVFRLNGTIQDFGLITDLQTDDYIITVVDRFGISLFNSIVNLRGLNEYRIDITLFELQIRHLARENSNLTLSETTGHSGLNFSMSPDSLLSFILGSSTYNVTWTNGENSAVETYDINLNTDYILTLNTTYYSIWFSLYDQGGVRLDDSLFSLYINTTRKDFGLVELETNSTLILVQDFLNVTVFNQAVALRNLNEYNIIITIFELQIRHLAFEISNITLSEDVTFNSLNFSMAPDTIRYFILANSTYNVTWINGENFVSTTYDITLNENFILTLNSTYFSVYFGIFTNDGLGLDRDSVRFTVNSVRKDFGPVLLEDDTNILVVTDYFGQTLYSATVDLSVFTEFNIFVTIFTLNLFNNYTFPIDVMIERNDIEIRCTIAPQMSFQYRFLPDIEYEIIWSFENGTEIDSMDFEL</sequence>
<name>A0A0F9JY48_9ZZZZ</name>
<comment type="caution">
    <text evidence="1">The sequence shown here is derived from an EMBL/GenBank/DDBJ whole genome shotgun (WGS) entry which is preliminary data.</text>
</comment>
<gene>
    <name evidence="1" type="ORF">LCGC14_1398030</name>
</gene>
<accession>A0A0F9JY48</accession>
<proteinExistence type="predicted"/>
<protein>
    <submittedName>
        <fullName evidence="1">Uncharacterized protein</fullName>
    </submittedName>
</protein>
<feature type="non-terminal residue" evidence="1">
    <location>
        <position position="1"/>
    </location>
</feature>